<gene>
    <name evidence="1" type="ORF">GIL414_LOCUS82428</name>
</gene>
<name>A0A8S3JEX4_9BILA</name>
<dbReference type="InterPro" id="IPR038765">
    <property type="entry name" value="Papain-like_cys_pep_sf"/>
</dbReference>
<evidence type="ECO:0000313" key="2">
    <source>
        <dbReference type="Proteomes" id="UP000681720"/>
    </source>
</evidence>
<comment type="caution">
    <text evidence="1">The sequence shown here is derived from an EMBL/GenBank/DDBJ whole genome shotgun (WGS) entry which is preliminary data.</text>
</comment>
<dbReference type="Gene3D" id="3.90.70.10">
    <property type="entry name" value="Cysteine proteinases"/>
    <property type="match status" value="1"/>
</dbReference>
<evidence type="ECO:0008006" key="3">
    <source>
        <dbReference type="Google" id="ProtNLM"/>
    </source>
</evidence>
<dbReference type="Proteomes" id="UP000681720">
    <property type="component" value="Unassembled WGS sequence"/>
</dbReference>
<protein>
    <recommendedName>
        <fullName evidence="3">Peptidase C1A papain C-terminal domain-containing protein</fullName>
    </recommendedName>
</protein>
<dbReference type="AlphaFoldDB" id="A0A8S3JEX4"/>
<organism evidence="1 2">
    <name type="scientific">Rotaria magnacalcarata</name>
    <dbReference type="NCBI Taxonomy" id="392030"/>
    <lineage>
        <taxon>Eukaryota</taxon>
        <taxon>Metazoa</taxon>
        <taxon>Spiralia</taxon>
        <taxon>Gnathifera</taxon>
        <taxon>Rotifera</taxon>
        <taxon>Eurotatoria</taxon>
        <taxon>Bdelloidea</taxon>
        <taxon>Philodinida</taxon>
        <taxon>Philodinidae</taxon>
        <taxon>Rotaria</taxon>
    </lineage>
</organism>
<dbReference type="SUPFAM" id="SSF54001">
    <property type="entry name" value="Cysteine proteinases"/>
    <property type="match status" value="1"/>
</dbReference>
<reference evidence="1" key="1">
    <citation type="submission" date="2021-02" db="EMBL/GenBank/DDBJ databases">
        <authorList>
            <person name="Nowell W R."/>
        </authorList>
    </citation>
    <scope>NUCLEOTIDE SEQUENCE</scope>
</reference>
<proteinExistence type="predicted"/>
<dbReference type="EMBL" id="CAJOBJ010360143">
    <property type="protein sequence ID" value="CAF5217446.1"/>
    <property type="molecule type" value="Genomic_DNA"/>
</dbReference>
<evidence type="ECO:0000313" key="1">
    <source>
        <dbReference type="EMBL" id="CAF5217446.1"/>
    </source>
</evidence>
<sequence length="120" mass="13790">MPKKIYLRNPFKSKIHRLNGLIRSKRLPNNAALCQSFCDHMTYDVGTLPPKVDLREEMTPVEDQSTIGSCVANSLAGTYEYLIKKATGEHIDVSRLFIYYNARLKDRDLKNVPSYIEIQL</sequence>
<accession>A0A8S3JEX4</accession>